<dbReference type="SUPFAM" id="SSF54593">
    <property type="entry name" value="Glyoxalase/Bleomycin resistance protein/Dihydroxybiphenyl dioxygenase"/>
    <property type="match status" value="1"/>
</dbReference>
<dbReference type="InterPro" id="IPR004360">
    <property type="entry name" value="Glyas_Fos-R_dOase_dom"/>
</dbReference>
<dbReference type="Pfam" id="PF00903">
    <property type="entry name" value="Glyoxalase"/>
    <property type="match status" value="1"/>
</dbReference>
<feature type="domain" description="VOC" evidence="1">
    <location>
        <begin position="6"/>
        <end position="131"/>
    </location>
</feature>
<proteinExistence type="predicted"/>
<sequence>MALGDYPVRASIGVTDIRRAVGFYEGVLGLVPESEGPSAGIEGGARFYRAGQGTMLNVFETPAAGGTASTVATFYVDDIEAIVHGISRAGGEFARYDGFGQDEHGIGPRAGGGRIAWIADPDGNTIAIESDH</sequence>
<dbReference type="InterPro" id="IPR037523">
    <property type="entry name" value="VOC_core"/>
</dbReference>
<name>A0AAU7G8Y0_9MICO</name>
<dbReference type="RefSeq" id="WP_348786697.1">
    <property type="nucleotide sequence ID" value="NZ_CP157390.1"/>
</dbReference>
<protein>
    <submittedName>
        <fullName evidence="2">VOC family protein</fullName>
    </submittedName>
</protein>
<dbReference type="PROSITE" id="PS51819">
    <property type="entry name" value="VOC"/>
    <property type="match status" value="1"/>
</dbReference>
<organism evidence="2">
    <name type="scientific">Leifsonia sp. NPDC080035</name>
    <dbReference type="NCBI Taxonomy" id="3143936"/>
    <lineage>
        <taxon>Bacteria</taxon>
        <taxon>Bacillati</taxon>
        <taxon>Actinomycetota</taxon>
        <taxon>Actinomycetes</taxon>
        <taxon>Micrococcales</taxon>
        <taxon>Microbacteriaceae</taxon>
        <taxon>Leifsonia</taxon>
    </lineage>
</organism>
<evidence type="ECO:0000313" key="2">
    <source>
        <dbReference type="EMBL" id="XBM46715.1"/>
    </source>
</evidence>
<accession>A0AAU7G8Y0</accession>
<dbReference type="InterPro" id="IPR029068">
    <property type="entry name" value="Glyas_Bleomycin-R_OHBP_Dase"/>
</dbReference>
<reference evidence="2" key="1">
    <citation type="submission" date="2024-05" db="EMBL/GenBank/DDBJ databases">
        <title>The Natural Products Discovery Center: Release of the First 8490 Sequenced Strains for Exploring Actinobacteria Biosynthetic Diversity.</title>
        <authorList>
            <person name="Kalkreuter E."/>
            <person name="Kautsar S.A."/>
            <person name="Yang D."/>
            <person name="Bader C.D."/>
            <person name="Teijaro C.N."/>
            <person name="Fluegel L."/>
            <person name="Davis C.M."/>
            <person name="Simpson J.R."/>
            <person name="Lauterbach L."/>
            <person name="Steele A.D."/>
            <person name="Gui C."/>
            <person name="Meng S."/>
            <person name="Li G."/>
            <person name="Viehrig K."/>
            <person name="Ye F."/>
            <person name="Su P."/>
            <person name="Kiefer A.F."/>
            <person name="Nichols A."/>
            <person name="Cepeda A.J."/>
            <person name="Yan W."/>
            <person name="Fan B."/>
            <person name="Jiang Y."/>
            <person name="Adhikari A."/>
            <person name="Zheng C.-J."/>
            <person name="Schuster L."/>
            <person name="Cowan T.M."/>
            <person name="Smanski M.J."/>
            <person name="Chevrette M.G."/>
            <person name="de Carvalho L.P.S."/>
            <person name="Shen B."/>
        </authorList>
    </citation>
    <scope>NUCLEOTIDE SEQUENCE</scope>
    <source>
        <strain evidence="2">NPDC080035</strain>
    </source>
</reference>
<dbReference type="AlphaFoldDB" id="A0AAU7G8Y0"/>
<gene>
    <name evidence="2" type="ORF">AAME72_11500</name>
</gene>
<dbReference type="EMBL" id="CP157390">
    <property type="protein sequence ID" value="XBM46715.1"/>
    <property type="molecule type" value="Genomic_DNA"/>
</dbReference>
<dbReference type="Gene3D" id="3.10.180.10">
    <property type="entry name" value="2,3-Dihydroxybiphenyl 1,2-Dioxygenase, domain 1"/>
    <property type="match status" value="1"/>
</dbReference>
<evidence type="ECO:0000259" key="1">
    <source>
        <dbReference type="PROSITE" id="PS51819"/>
    </source>
</evidence>